<accession>A0A8A1LM07</accession>
<evidence type="ECO:0000313" key="1">
    <source>
        <dbReference type="EMBL" id="QSS53032.1"/>
    </source>
</evidence>
<dbReference type="Proteomes" id="UP000663419">
    <property type="component" value="Chromosome 3"/>
</dbReference>
<evidence type="ECO:0000313" key="2">
    <source>
        <dbReference type="Proteomes" id="UP000663419"/>
    </source>
</evidence>
<dbReference type="EMBL" id="CP069104">
    <property type="protein sequence ID" value="QSS53032.1"/>
    <property type="molecule type" value="Genomic_DNA"/>
</dbReference>
<organism evidence="1 2">
    <name type="scientific">Ajellomyces capsulatus (strain H88)</name>
    <name type="common">Darling's disease fungus</name>
    <name type="synonym">Histoplasma capsulatum</name>
    <dbReference type="NCBI Taxonomy" id="544711"/>
    <lineage>
        <taxon>Eukaryota</taxon>
        <taxon>Fungi</taxon>
        <taxon>Dikarya</taxon>
        <taxon>Ascomycota</taxon>
        <taxon>Pezizomycotina</taxon>
        <taxon>Eurotiomycetes</taxon>
        <taxon>Eurotiomycetidae</taxon>
        <taxon>Onygenales</taxon>
        <taxon>Ajellomycetaceae</taxon>
        <taxon>Histoplasma</taxon>
    </lineage>
</organism>
<dbReference type="VEuPathDB" id="FungiDB:I7I53_00159"/>
<sequence length="106" mass="11747">MIFVPRDSNPFDLGKQLRRPIHYRLHPSDMVPTVAGATEQLSQENTTPAYPLSYKPPAHHIPSCGEVNCSTYLNKTLKRGSCKRGVEKTLELACSCGYPLLSLCSL</sequence>
<protein>
    <submittedName>
        <fullName evidence="1">Uncharacterized protein</fullName>
    </submittedName>
</protein>
<gene>
    <name evidence="1" type="ORF">I7I53_00159</name>
</gene>
<reference evidence="1" key="1">
    <citation type="submission" date="2021-01" db="EMBL/GenBank/DDBJ databases">
        <title>Chromosome-level genome assembly of a human fungal pathogen reveals clustering of transcriptionally co-regulated genes.</title>
        <authorList>
            <person name="Voorhies M."/>
            <person name="Cohen S."/>
            <person name="Shea T.P."/>
            <person name="Petrus S."/>
            <person name="Munoz J.F."/>
            <person name="Poplawski S."/>
            <person name="Goldman W.E."/>
            <person name="Michael T."/>
            <person name="Cuomo C.A."/>
            <person name="Sil A."/>
            <person name="Beyhan S."/>
        </authorList>
    </citation>
    <scope>NUCLEOTIDE SEQUENCE</scope>
    <source>
        <strain evidence="1">H88</strain>
    </source>
</reference>
<proteinExistence type="predicted"/>
<dbReference type="AlphaFoldDB" id="A0A8A1LM07"/>
<name>A0A8A1LM07_AJEC8</name>